<dbReference type="Proteomes" id="UP000231456">
    <property type="component" value="Unassembled WGS sequence"/>
</dbReference>
<dbReference type="Gene3D" id="2.70.70.10">
    <property type="entry name" value="Glucose Permease (Domain IIA)"/>
    <property type="match status" value="1"/>
</dbReference>
<evidence type="ECO:0000256" key="2">
    <source>
        <dbReference type="SAM" id="SignalP"/>
    </source>
</evidence>
<reference evidence="4" key="1">
    <citation type="submission" date="2017-09" db="EMBL/GenBank/DDBJ databases">
        <title>Depth-based differentiation of microbial function through sediment-hosted aquifers and enrichment of novel symbionts in the deep terrestrial subsurface.</title>
        <authorList>
            <person name="Probst A.J."/>
            <person name="Ladd B."/>
            <person name="Jarett J.K."/>
            <person name="Geller-Mcgrath D.E."/>
            <person name="Sieber C.M.K."/>
            <person name="Emerson J.B."/>
            <person name="Anantharaman K."/>
            <person name="Thomas B.C."/>
            <person name="Malmstrom R."/>
            <person name="Stieglmeier M."/>
            <person name="Klingl A."/>
            <person name="Woyke T."/>
            <person name="Ryan C.M."/>
            <person name="Banfield J.F."/>
        </authorList>
    </citation>
    <scope>NUCLEOTIDE SEQUENCE [LARGE SCALE GENOMIC DNA]</scope>
</reference>
<accession>A0A2M8FB82</accession>
<feature type="transmembrane region" description="Helical" evidence="1">
    <location>
        <begin position="240"/>
        <end position="261"/>
    </location>
</feature>
<name>A0A2M8FB82_9BACT</name>
<evidence type="ECO:0000313" key="4">
    <source>
        <dbReference type="Proteomes" id="UP000231456"/>
    </source>
</evidence>
<keyword evidence="1" id="KW-0812">Transmembrane</keyword>
<evidence type="ECO:0008006" key="5">
    <source>
        <dbReference type="Google" id="ProtNLM"/>
    </source>
</evidence>
<sequence>MSTKKYLQTTLTRTIATVSIFSLFLPYFAFAQGASQSQPPGTSKIGDTCIENENCVTNTCEQKKDTDKKYCVCNATVGKETIGAEQCAVRYSSLDSNPGSWQCEQGIGGSYDLNYCQNQNTDQSQAPAGTTGGSSWWELITDTTAAVQFNAEELNKLLKKPSLRINIPGVSFTDTKSLPIRTEGDASYIYIPYIGEYIAPVYKYGILAIAVIAMIMIINAGFTWVTSGGSSEGIGKAQKGIVQAIIGLLIAVTSYSLLYLINPELVNFRSLRIQVVESDPLPTADSNDEDPQYVLSHAEASQQPPAGAKNTYDFTVTDPENFCFPVGDGFYRNENNWGQSRERFDQYTLCHQGVDLLTLGTENRGTVVSMTDGIVRRVTKNFYTCKDGKTDTSNPGEAEDVGMIEIYDKAHNMLYVYGEVNTKSIQLEKDVTVKKGQIIGKASKCKMLHLEIYKGSYMNRGKVPSTVLGNTVKANWLIYDSLNLPPLTKGKNVCMISPYIDIIEATGSKLQNPMPLLEQIKNNSCSS</sequence>
<dbReference type="InterPro" id="IPR011055">
    <property type="entry name" value="Dup_hybrid_motif"/>
</dbReference>
<evidence type="ECO:0000313" key="3">
    <source>
        <dbReference type="EMBL" id="PJC52968.1"/>
    </source>
</evidence>
<keyword evidence="2" id="KW-0732">Signal</keyword>
<protein>
    <recommendedName>
        <fullName evidence="5">Peptidase M23 domain-containing protein</fullName>
    </recommendedName>
</protein>
<dbReference type="AlphaFoldDB" id="A0A2M8FB82"/>
<feature type="transmembrane region" description="Helical" evidence="1">
    <location>
        <begin position="204"/>
        <end position="228"/>
    </location>
</feature>
<comment type="caution">
    <text evidence="3">The sequence shown here is derived from an EMBL/GenBank/DDBJ whole genome shotgun (WGS) entry which is preliminary data.</text>
</comment>
<dbReference type="SUPFAM" id="SSF51261">
    <property type="entry name" value="Duplicated hybrid motif"/>
    <property type="match status" value="1"/>
</dbReference>
<proteinExistence type="predicted"/>
<dbReference type="EMBL" id="PFRH01000004">
    <property type="protein sequence ID" value="PJC52968.1"/>
    <property type="molecule type" value="Genomic_DNA"/>
</dbReference>
<keyword evidence="1" id="KW-1133">Transmembrane helix</keyword>
<gene>
    <name evidence="3" type="ORF">CO030_00090</name>
</gene>
<keyword evidence="1" id="KW-0472">Membrane</keyword>
<organism evidence="3 4">
    <name type="scientific">Candidatus Magasanikbacteria bacterium CG_4_9_14_0_2_um_filter_42_11</name>
    <dbReference type="NCBI Taxonomy" id="1974643"/>
    <lineage>
        <taxon>Bacteria</taxon>
        <taxon>Candidatus Magasanikiibacteriota</taxon>
    </lineage>
</organism>
<feature type="signal peptide" evidence="2">
    <location>
        <begin position="1"/>
        <end position="31"/>
    </location>
</feature>
<feature type="chain" id="PRO_5014734346" description="Peptidase M23 domain-containing protein" evidence="2">
    <location>
        <begin position="32"/>
        <end position="527"/>
    </location>
</feature>
<evidence type="ECO:0000256" key="1">
    <source>
        <dbReference type="SAM" id="Phobius"/>
    </source>
</evidence>